<evidence type="ECO:0000313" key="2">
    <source>
        <dbReference type="Proteomes" id="UP000650424"/>
    </source>
</evidence>
<dbReference type="EMBL" id="JACOGF010000015">
    <property type="protein sequence ID" value="MBC3920327.1"/>
    <property type="molecule type" value="Genomic_DNA"/>
</dbReference>
<gene>
    <name evidence="1" type="ORF">H8L32_22880</name>
</gene>
<protein>
    <recommendedName>
        <fullName evidence="3">Selenocysteine lyase/cysteine desulfurase</fullName>
    </recommendedName>
</protein>
<dbReference type="Gene3D" id="3.40.640.10">
    <property type="entry name" value="Type I PLP-dependent aspartate aminotransferase-like (Major domain)"/>
    <property type="match status" value="1"/>
</dbReference>
<comment type="caution">
    <text evidence="1">The sequence shown here is derived from an EMBL/GenBank/DDBJ whole genome shotgun (WGS) entry which is preliminary data.</text>
</comment>
<evidence type="ECO:0008006" key="3">
    <source>
        <dbReference type="Google" id="ProtNLM"/>
    </source>
</evidence>
<reference evidence="1 2" key="1">
    <citation type="submission" date="2020-08" db="EMBL/GenBank/DDBJ databases">
        <title>Novel species isolated from subtropical streams in China.</title>
        <authorList>
            <person name="Lu H."/>
        </authorList>
    </citation>
    <scope>NUCLEOTIDE SEQUENCE [LARGE SCALE GENOMIC DNA]</scope>
    <source>
        <strain evidence="1 2">CY18W</strain>
    </source>
</reference>
<dbReference type="SUPFAM" id="SSF53383">
    <property type="entry name" value="PLP-dependent transferases"/>
    <property type="match status" value="1"/>
</dbReference>
<dbReference type="InterPro" id="IPR015424">
    <property type="entry name" value="PyrdxlP-dep_Trfase"/>
</dbReference>
<accession>A0ABR6ZWT0</accession>
<name>A0ABR6ZWT0_9BURK</name>
<proteinExistence type="predicted"/>
<dbReference type="Proteomes" id="UP000650424">
    <property type="component" value="Unassembled WGS sequence"/>
</dbReference>
<evidence type="ECO:0000313" key="1">
    <source>
        <dbReference type="EMBL" id="MBC3920327.1"/>
    </source>
</evidence>
<keyword evidence="2" id="KW-1185">Reference proteome</keyword>
<dbReference type="InterPro" id="IPR015421">
    <property type="entry name" value="PyrdxlP-dep_Trfase_major"/>
</dbReference>
<dbReference type="RefSeq" id="WP_186949770.1">
    <property type="nucleotide sequence ID" value="NZ_JACOGF010000015.1"/>
</dbReference>
<sequence length="497" mass="53660">MSTLQDLPTLDQLLIDGGDARLILQADGTNKYGCAAVPLNAHDAMYAFSSATASSISAPAYAAATRTYTRLQQSEQDAYACYANELNEVRQELKQLCGLEQRKDVDIIFAASGTDLHLIAAQLCTNFSSARTLVIMADANETGSAVPSALTARHFSERTALGEQVNAGSHIAQAKEVDIVSISLRQPDGTVRDSQDVDREVEALTQQAIHCGQAVMLILMDVSKTGMMAPSLSIVIQLRARYPQLQVMVDACQFRLSNASLQAYLDQGYMVAMTGSKFLCGPSFSGALFLPHTMQAGFKAISLPASLNAYSSRADWPSDWAGAQGLPARPNCGLLLRWVAALEELRAFRALPDAAILGFIQQFQLAVYDYFSSHSSLALLTVAAPDRSAIMTGQGWDCYATIFSFVLMSTATSISGKAQPYSHDDTVAIYRHLQKEKGMQLGQPVTCGIHHGKPISALRLCLGARQIVAAVQKNQASTIIAAALQVLDEVQRQMLRQ</sequence>
<organism evidence="1 2">
    <name type="scientific">Undibacterium hunanense</name>
    <dbReference type="NCBI Taxonomy" id="2762292"/>
    <lineage>
        <taxon>Bacteria</taxon>
        <taxon>Pseudomonadati</taxon>
        <taxon>Pseudomonadota</taxon>
        <taxon>Betaproteobacteria</taxon>
        <taxon>Burkholderiales</taxon>
        <taxon>Oxalobacteraceae</taxon>
        <taxon>Undibacterium</taxon>
    </lineage>
</organism>